<feature type="signal peptide" evidence="1">
    <location>
        <begin position="1"/>
        <end position="33"/>
    </location>
</feature>
<comment type="caution">
    <text evidence="2">The sequence shown here is derived from an EMBL/GenBank/DDBJ whole genome shotgun (WGS) entry which is preliminary data.</text>
</comment>
<organism evidence="2 3">
    <name type="scientific">Sneathiella chungangensis</name>
    <dbReference type="NCBI Taxonomy" id="1418234"/>
    <lineage>
        <taxon>Bacteria</taxon>
        <taxon>Pseudomonadati</taxon>
        <taxon>Pseudomonadota</taxon>
        <taxon>Alphaproteobacteria</taxon>
        <taxon>Sneathiellales</taxon>
        <taxon>Sneathiellaceae</taxon>
        <taxon>Sneathiella</taxon>
    </lineage>
</organism>
<dbReference type="EMBL" id="WTVA01000015">
    <property type="protein sequence ID" value="MZR23990.1"/>
    <property type="molecule type" value="Genomic_DNA"/>
</dbReference>
<gene>
    <name evidence="2" type="ORF">GQF03_16770</name>
</gene>
<dbReference type="Proteomes" id="UP000445696">
    <property type="component" value="Unassembled WGS sequence"/>
</dbReference>
<evidence type="ECO:0000313" key="2">
    <source>
        <dbReference type="EMBL" id="MZR23990.1"/>
    </source>
</evidence>
<dbReference type="AlphaFoldDB" id="A0A845ML23"/>
<feature type="chain" id="PRO_5032998610" description="DUF4352 domain-containing protein" evidence="1">
    <location>
        <begin position="34"/>
        <end position="180"/>
    </location>
</feature>
<keyword evidence="1" id="KW-0732">Signal</keyword>
<accession>A0A845ML23</accession>
<dbReference type="RefSeq" id="WP_161340454.1">
    <property type="nucleotide sequence ID" value="NZ_JBHSDG010000003.1"/>
</dbReference>
<evidence type="ECO:0000313" key="3">
    <source>
        <dbReference type="Proteomes" id="UP000445696"/>
    </source>
</evidence>
<name>A0A845ML23_9PROT</name>
<evidence type="ECO:0008006" key="4">
    <source>
        <dbReference type="Google" id="ProtNLM"/>
    </source>
</evidence>
<protein>
    <recommendedName>
        <fullName evidence="4">DUF4352 domain-containing protein</fullName>
    </recommendedName>
</protein>
<sequence>MPIARSQESSRAGIFLRLFALLMAAGVSVTSCTAPPPPPAATLPGALLTETGYRLGEGAVAEEIAGAECAAESRYDGAAGPVQLLVCVAPHAADGRRIRYRISFSPPEDGHRIWKIDASLPDQTLRQSEIPAEFAKKYGPPEVQQGGKTLKWQVGTAYLEIREDRYGVQFSLWDRSLRQR</sequence>
<evidence type="ECO:0000256" key="1">
    <source>
        <dbReference type="SAM" id="SignalP"/>
    </source>
</evidence>
<keyword evidence="3" id="KW-1185">Reference proteome</keyword>
<proteinExistence type="predicted"/>
<dbReference type="PROSITE" id="PS51257">
    <property type="entry name" value="PROKAR_LIPOPROTEIN"/>
    <property type="match status" value="1"/>
</dbReference>
<reference evidence="2 3" key="1">
    <citation type="journal article" date="2014" name="Int. J. Syst. Evol. Microbiol.">
        <title>Sneathiella chungangensis sp. nov., isolated from a marine sand, and emended description of the genus Sneathiella.</title>
        <authorList>
            <person name="Siamphan C."/>
            <person name="Kim H."/>
            <person name="Lee J.S."/>
            <person name="Kim W."/>
        </authorList>
    </citation>
    <scope>NUCLEOTIDE SEQUENCE [LARGE SCALE GENOMIC DNA]</scope>
    <source>
        <strain evidence="2 3">KCTC 32476</strain>
    </source>
</reference>